<evidence type="ECO:0000313" key="4">
    <source>
        <dbReference type="Proteomes" id="UP001168478"/>
    </source>
</evidence>
<reference evidence="2" key="1">
    <citation type="submission" date="2023-06" db="EMBL/GenBank/DDBJ databases">
        <authorList>
            <person name="Zeman M."/>
            <person name="Kubasova T."/>
            <person name="Jahodarova E."/>
            <person name="Nykrynova M."/>
            <person name="Rychlik I."/>
        </authorList>
    </citation>
    <scope>NUCLEOTIDE SEQUENCE</scope>
    <source>
        <strain evidence="2">ET15</strain>
        <strain evidence="1">ET37</strain>
    </source>
</reference>
<name>A0AAW7JGT5_9BACT</name>
<dbReference type="Proteomes" id="UP001168478">
    <property type="component" value="Unassembled WGS sequence"/>
</dbReference>
<dbReference type="RefSeq" id="WP_289824970.1">
    <property type="nucleotide sequence ID" value="NZ_JAUEIE010000003.1"/>
</dbReference>
<evidence type="ECO:0000313" key="2">
    <source>
        <dbReference type="EMBL" id="MDN0025014.1"/>
    </source>
</evidence>
<comment type="caution">
    <text evidence="2">The sequence shown here is derived from an EMBL/GenBank/DDBJ whole genome shotgun (WGS) entry which is preliminary data.</text>
</comment>
<dbReference type="Proteomes" id="UP001167831">
    <property type="component" value="Unassembled WGS sequence"/>
</dbReference>
<evidence type="ECO:0000313" key="1">
    <source>
        <dbReference type="EMBL" id="MDN0022415.1"/>
    </source>
</evidence>
<evidence type="ECO:0000313" key="3">
    <source>
        <dbReference type="Proteomes" id="UP001167831"/>
    </source>
</evidence>
<dbReference type="EMBL" id="JAUEIF010000003">
    <property type="protein sequence ID" value="MDN0025014.1"/>
    <property type="molecule type" value="Genomic_DNA"/>
</dbReference>
<accession>A0AAW7JGT5</accession>
<keyword evidence="3" id="KW-1185">Reference proteome</keyword>
<proteinExistence type="predicted"/>
<dbReference type="EMBL" id="JAUEIE010000003">
    <property type="protein sequence ID" value="MDN0022415.1"/>
    <property type="molecule type" value="Genomic_DNA"/>
</dbReference>
<reference evidence="2" key="2">
    <citation type="submission" date="2023-08" db="EMBL/GenBank/DDBJ databases">
        <title>Identification and characterization of horizontal gene transfer across gut microbiota members of farm animals based on homology search.</title>
        <authorList>
            <person name="Schwarzerova J."/>
            <person name="Nykrynova M."/>
            <person name="Jureckova K."/>
            <person name="Cejkova D."/>
            <person name="Rychlik I."/>
        </authorList>
    </citation>
    <scope>NUCLEOTIDE SEQUENCE</scope>
    <source>
        <strain evidence="2">ET15</strain>
        <strain evidence="1">ET37</strain>
    </source>
</reference>
<protein>
    <submittedName>
        <fullName evidence="2">Uncharacterized protein</fullName>
    </submittedName>
</protein>
<sequence length="300" mass="34649">MPYKSKINYNPILSVQENAANNNVTVAAIRSYIRTNGINRKLDNAIIIKRRIDEVVKTNPNISLRQLSAQLGYSVNTIRKYLLQDVSVSTNDKIKISTFDTSKWNVIIKSVSDSQDEILFNILRLYVGRSCFDCDMTYSIGVFYRNIPQPTMKYDKYPQFEDVLPLEQAYAIENGALHSIIIDLPFTVKNSEKDAQTSMIARRFNCFYSVDELYKTNVEMLNLAYCKLQKGGYLIMKTMDFVYGTKQYWVSNFVQDKAAATGFILEDTFILVSKHKVLSAKIGEQRHARKFHSYFFVFKK</sequence>
<dbReference type="AlphaFoldDB" id="A0AAW7JGT5"/>
<gene>
    <name evidence="1" type="ORF">QVN81_05175</name>
    <name evidence="2" type="ORF">QVN84_05710</name>
</gene>
<organism evidence="2 4">
    <name type="scientific">Leyella lascolaii</name>
    <dbReference type="NCBI Taxonomy" id="1776379"/>
    <lineage>
        <taxon>Bacteria</taxon>
        <taxon>Pseudomonadati</taxon>
        <taxon>Bacteroidota</taxon>
        <taxon>Bacteroidia</taxon>
        <taxon>Bacteroidales</taxon>
        <taxon>Prevotellaceae</taxon>
        <taxon>Leyella</taxon>
    </lineage>
</organism>